<proteinExistence type="predicted"/>
<dbReference type="EMBL" id="KN817522">
    <property type="protein sequence ID" value="KJA28151.1"/>
    <property type="molecule type" value="Genomic_DNA"/>
</dbReference>
<feature type="compositionally biased region" description="Polar residues" evidence="1">
    <location>
        <begin position="1"/>
        <end position="15"/>
    </location>
</feature>
<feature type="region of interest" description="Disordered" evidence="1">
    <location>
        <begin position="615"/>
        <end position="671"/>
    </location>
</feature>
<accession>A0A0D2PI57</accession>
<dbReference type="OrthoDB" id="3262497at2759"/>
<feature type="compositionally biased region" description="Polar residues" evidence="1">
    <location>
        <begin position="400"/>
        <end position="410"/>
    </location>
</feature>
<evidence type="ECO:0000256" key="1">
    <source>
        <dbReference type="SAM" id="MobiDB-lite"/>
    </source>
</evidence>
<organism evidence="2 3">
    <name type="scientific">Hypholoma sublateritium (strain FD-334 SS-4)</name>
    <dbReference type="NCBI Taxonomy" id="945553"/>
    <lineage>
        <taxon>Eukaryota</taxon>
        <taxon>Fungi</taxon>
        <taxon>Dikarya</taxon>
        <taxon>Basidiomycota</taxon>
        <taxon>Agaricomycotina</taxon>
        <taxon>Agaricomycetes</taxon>
        <taxon>Agaricomycetidae</taxon>
        <taxon>Agaricales</taxon>
        <taxon>Agaricineae</taxon>
        <taxon>Strophariaceae</taxon>
        <taxon>Hypholoma</taxon>
    </lineage>
</organism>
<feature type="compositionally biased region" description="Low complexity" evidence="1">
    <location>
        <begin position="346"/>
        <end position="356"/>
    </location>
</feature>
<feature type="region of interest" description="Disordered" evidence="1">
    <location>
        <begin position="199"/>
        <end position="510"/>
    </location>
</feature>
<protein>
    <submittedName>
        <fullName evidence="2">Uncharacterized protein</fullName>
    </submittedName>
</protein>
<reference evidence="3" key="1">
    <citation type="submission" date="2014-04" db="EMBL/GenBank/DDBJ databases">
        <title>Evolutionary Origins and Diversification of the Mycorrhizal Mutualists.</title>
        <authorList>
            <consortium name="DOE Joint Genome Institute"/>
            <consortium name="Mycorrhizal Genomics Consortium"/>
            <person name="Kohler A."/>
            <person name="Kuo A."/>
            <person name="Nagy L.G."/>
            <person name="Floudas D."/>
            <person name="Copeland A."/>
            <person name="Barry K.W."/>
            <person name="Cichocki N."/>
            <person name="Veneault-Fourrey C."/>
            <person name="LaButti K."/>
            <person name="Lindquist E.A."/>
            <person name="Lipzen A."/>
            <person name="Lundell T."/>
            <person name="Morin E."/>
            <person name="Murat C."/>
            <person name="Riley R."/>
            <person name="Ohm R."/>
            <person name="Sun H."/>
            <person name="Tunlid A."/>
            <person name="Henrissat B."/>
            <person name="Grigoriev I.V."/>
            <person name="Hibbett D.S."/>
            <person name="Martin F."/>
        </authorList>
    </citation>
    <scope>NUCLEOTIDE SEQUENCE [LARGE SCALE GENOMIC DNA]</scope>
    <source>
        <strain evidence="3">FD-334 SS-4</strain>
    </source>
</reference>
<feature type="compositionally biased region" description="Basic and acidic residues" evidence="1">
    <location>
        <begin position="36"/>
        <end position="47"/>
    </location>
</feature>
<feature type="region of interest" description="Disordered" evidence="1">
    <location>
        <begin position="36"/>
        <end position="176"/>
    </location>
</feature>
<feature type="region of interest" description="Disordered" evidence="1">
    <location>
        <begin position="1"/>
        <end position="24"/>
    </location>
</feature>
<dbReference type="STRING" id="945553.A0A0D2PI57"/>
<evidence type="ECO:0000313" key="2">
    <source>
        <dbReference type="EMBL" id="KJA28151.1"/>
    </source>
</evidence>
<sequence length="671" mass="69295">MASKGSTSWENSLKSRPNMIQEDIVPAGWKILDTTKEDPVVGDDGKKKPNGGLLSFFGRRGTNSSTDTAKRSSSPIASISSVKSGSSPRVSVEGGRRSASQSVAGDKSTPSSPSVASFGTNVAQKNDAGSLSETQANSTTAPVNEIAREPSPPPPSAVSRFLGRFSSRPKTSSMDSIALSQDDLEFLSDVPSLTSPEVDHGMGFDALSSMIKSPPLPTTLPAPLAPPPKAPPKTAISSPAPGLQSQNDDFMAFFDGLDRQPQAPIQPDSPLPLLAAVPTPPVKPVASSYSHSPSPPAAASLSIPTVRVGSPDQQPDQSWSSFDYPSAPMNKPLPPPSKRAFVPIMSSSSRPSSTAPPLLPGPGSITPLSPPPTGRRGSGNVDHLSGTSAGIAPLPPPPTSRSHTPLRSAQPTPPVSQPVSIDDDDDDFADFLSSPAAQTTQSGLLSFSDFTPAPSQTQPPLLNGKSAVSTTVSEFDHFLGPLPPQPPVKSNSFASNTASSSSSISSAKIPGTLSNIGLTRKISRKADHSRTLSLMETAAARGRWLNPPSPLPEALQPPPNARIGSNMDLFDSGGSSMQTQQANVMASFATSHSTPAMSSNASTETVWNFPPPMKAVPMPPAPRPQASLPGAAQPPATLQPSPMQNGNVSAASNGSKAGGLSAQDLSFFEGL</sequence>
<feature type="compositionally biased region" description="Low complexity" evidence="1">
    <location>
        <begin position="310"/>
        <end position="321"/>
    </location>
</feature>
<dbReference type="Proteomes" id="UP000054270">
    <property type="component" value="Unassembled WGS sequence"/>
</dbReference>
<feature type="compositionally biased region" description="Polar residues" evidence="1">
    <location>
        <begin position="98"/>
        <end position="142"/>
    </location>
</feature>
<name>A0A0D2PI57_HYPSF</name>
<gene>
    <name evidence="2" type="ORF">HYPSUDRAFT_34513</name>
</gene>
<feature type="compositionally biased region" description="Polar residues" evidence="1">
    <location>
        <begin position="636"/>
        <end position="655"/>
    </location>
</feature>
<feature type="compositionally biased region" description="Low complexity" evidence="1">
    <location>
        <begin position="490"/>
        <end position="507"/>
    </location>
</feature>
<feature type="compositionally biased region" description="Low complexity" evidence="1">
    <location>
        <begin position="71"/>
        <end position="91"/>
    </location>
</feature>
<keyword evidence="3" id="KW-1185">Reference proteome</keyword>
<evidence type="ECO:0000313" key="3">
    <source>
        <dbReference type="Proteomes" id="UP000054270"/>
    </source>
</evidence>
<feature type="compositionally biased region" description="Low complexity" evidence="1">
    <location>
        <begin position="284"/>
        <end position="302"/>
    </location>
</feature>
<dbReference type="AlphaFoldDB" id="A0A0D2PI57"/>
<feature type="compositionally biased region" description="Pro residues" evidence="1">
    <location>
        <begin position="214"/>
        <end position="231"/>
    </location>
</feature>
<dbReference type="PRINTS" id="PR01217">
    <property type="entry name" value="PRICHEXTENSN"/>
</dbReference>
<dbReference type="OMA" id="VNTGALH"/>
<feature type="compositionally biased region" description="Polar residues" evidence="1">
    <location>
        <begin position="435"/>
        <end position="473"/>
    </location>
</feature>
<feature type="compositionally biased region" description="Low complexity" evidence="1">
    <location>
        <begin position="232"/>
        <end position="241"/>
    </location>
</feature>